<keyword evidence="2" id="KW-1185">Reference proteome</keyword>
<dbReference type="Proteomes" id="UP000805649">
    <property type="component" value="Unassembled WGS sequence"/>
</dbReference>
<proteinExistence type="predicted"/>
<evidence type="ECO:0000313" key="1">
    <source>
        <dbReference type="EMBL" id="KAL0929318.1"/>
    </source>
</evidence>
<evidence type="ECO:0000313" key="2">
    <source>
        <dbReference type="Proteomes" id="UP000805649"/>
    </source>
</evidence>
<sequence>MAEKHRVDRFIQRVLAKDFEPDNALKMIQEKHTIDFGSIRTGCTQAQPSDGYYPQFFLDFFSVIGKPGQAISKRDGPIFDNIIVSFQRWSAPYGAKHISGIPFDMTGRTFRIAQAATRETWFIVMHPVTGEMSELPSSSADARRRREQAGERSGMPTQLASELASYITSVFQVPELLGEGVEPSWRLGGQES</sequence>
<organism evidence="1 2">
    <name type="scientific">Colletotrichum truncatum</name>
    <name type="common">Anthracnose fungus</name>
    <name type="synonym">Colletotrichum capsici</name>
    <dbReference type="NCBI Taxonomy" id="5467"/>
    <lineage>
        <taxon>Eukaryota</taxon>
        <taxon>Fungi</taxon>
        <taxon>Dikarya</taxon>
        <taxon>Ascomycota</taxon>
        <taxon>Pezizomycotina</taxon>
        <taxon>Sordariomycetes</taxon>
        <taxon>Hypocreomycetidae</taxon>
        <taxon>Glomerellales</taxon>
        <taxon>Glomerellaceae</taxon>
        <taxon>Colletotrichum</taxon>
        <taxon>Colletotrichum truncatum species complex</taxon>
    </lineage>
</organism>
<gene>
    <name evidence="1" type="ORF">CTRU02_215674</name>
</gene>
<name>A0ACC3YBT6_COLTU</name>
<comment type="caution">
    <text evidence="1">The sequence shown here is derived from an EMBL/GenBank/DDBJ whole genome shotgun (WGS) entry which is preliminary data.</text>
</comment>
<accession>A0ACC3YBT6</accession>
<dbReference type="EMBL" id="VUJX02000018">
    <property type="protein sequence ID" value="KAL0929318.1"/>
    <property type="molecule type" value="Genomic_DNA"/>
</dbReference>
<protein>
    <submittedName>
        <fullName evidence="1">Uncharacterized protein</fullName>
    </submittedName>
</protein>
<reference evidence="1 2" key="1">
    <citation type="journal article" date="2020" name="Phytopathology">
        <title>Genome Sequence Resources of Colletotrichum truncatum, C. plurivorum, C. musicola, and C. sojae: Four Species Pathogenic to Soybean (Glycine max).</title>
        <authorList>
            <person name="Rogerio F."/>
            <person name="Boufleur T.R."/>
            <person name="Ciampi-Guillardi M."/>
            <person name="Sukno S.A."/>
            <person name="Thon M.R."/>
            <person name="Massola Junior N.S."/>
            <person name="Baroncelli R."/>
        </authorList>
    </citation>
    <scope>NUCLEOTIDE SEQUENCE [LARGE SCALE GENOMIC DNA]</scope>
    <source>
        <strain evidence="1 2">CMES1059</strain>
    </source>
</reference>